<reference evidence="3 4" key="1">
    <citation type="submission" date="2020-01" db="EMBL/GenBank/DDBJ databases">
        <title>Paenibacillus sp. nov., isolated from tomato rhizosphere.</title>
        <authorList>
            <person name="Weon H.-Y."/>
            <person name="Lee S.A."/>
        </authorList>
    </citation>
    <scope>NUCLEOTIDE SEQUENCE [LARGE SCALE GENOMIC DNA]</scope>
    <source>
        <strain evidence="3 4">12200R-189</strain>
    </source>
</reference>
<dbReference type="AlphaFoldDB" id="A0A6C0FUL3"/>
<feature type="chain" id="PRO_5039677027" description="Copper amine oxidase-like N-terminal domain-containing protein" evidence="1">
    <location>
        <begin position="28"/>
        <end position="503"/>
    </location>
</feature>
<protein>
    <recommendedName>
        <fullName evidence="2">Copper amine oxidase-like N-terminal domain-containing protein</fullName>
    </recommendedName>
</protein>
<dbReference type="Pfam" id="PF07833">
    <property type="entry name" value="Cu_amine_oxidN1"/>
    <property type="match status" value="1"/>
</dbReference>
<evidence type="ECO:0000256" key="1">
    <source>
        <dbReference type="SAM" id="SignalP"/>
    </source>
</evidence>
<name>A0A6C0FUL3_9BACL</name>
<evidence type="ECO:0000313" key="3">
    <source>
        <dbReference type="EMBL" id="QHT59151.1"/>
    </source>
</evidence>
<dbReference type="InterPro" id="IPR009091">
    <property type="entry name" value="RCC1/BLIP-II"/>
</dbReference>
<dbReference type="Proteomes" id="UP000476064">
    <property type="component" value="Chromosome"/>
</dbReference>
<dbReference type="RefSeq" id="WP_162355219.1">
    <property type="nucleotide sequence ID" value="NZ_CP048209.1"/>
</dbReference>
<keyword evidence="4" id="KW-1185">Reference proteome</keyword>
<dbReference type="PANTHER" id="PTHR45982">
    <property type="entry name" value="REGULATOR OF CHROMOSOME CONDENSATION"/>
    <property type="match status" value="1"/>
</dbReference>
<dbReference type="Pfam" id="PF13540">
    <property type="entry name" value="RCC1_2"/>
    <property type="match status" value="2"/>
</dbReference>
<evidence type="ECO:0000313" key="4">
    <source>
        <dbReference type="Proteomes" id="UP000476064"/>
    </source>
</evidence>
<accession>A0A6C0FUL3</accession>
<dbReference type="PROSITE" id="PS50012">
    <property type="entry name" value="RCC1_3"/>
    <property type="match status" value="1"/>
</dbReference>
<gene>
    <name evidence="3" type="ORF">GXP70_03680</name>
</gene>
<dbReference type="EMBL" id="CP048209">
    <property type="protein sequence ID" value="QHT59151.1"/>
    <property type="molecule type" value="Genomic_DNA"/>
</dbReference>
<dbReference type="InterPro" id="IPR012854">
    <property type="entry name" value="Cu_amine_oxidase-like_N"/>
</dbReference>
<dbReference type="SUPFAM" id="SSF55383">
    <property type="entry name" value="Copper amine oxidase, domain N"/>
    <property type="match status" value="1"/>
</dbReference>
<dbReference type="KEGG" id="plyc:GXP70_03680"/>
<sequence>MRNRFKAVLIAALAVTTLMSGAVSAGAGSAGSLSLAASPAGTAPAPWTASSAASPKTAVPLSATAFKQIAAGMYYSVALRADGTVWTWGRNLWGELGVTTDNPITSVAAPVRLPNLSGITAIATNGDGMQVGLKSDGTVWEWGSITGLKANIRETVPPRQVEGLAGATAAVALKSAGAALKADGGLRVWTHDAATGKANVKQVSGTFEWTNLVACGDMAFALDAAGTAWGFGSRLEADGSMTIVNPYRLTGVPVLKQLAGCTSGIDRSGGAWTWTLSPNGVYEGQDLAPVKVTGKAKRVHPELKAKAIVPGGLLLTESGDVWRLDNGPTGKAGKVKGLSNIVSIAVGPFHNLALDAVGRVWGWGADNWNETGIVRPDGDGMVYAPKPIQTAMNAYVNGKLLDSPFPARIDNGSASVPMKAVLQALGGSFTVNNDYSTTITYKQSTAVLLPDGGFAEIGGKRVALPAVKLGFSGVRMIPVSLLKLLGVHAAWDGKLGELRLSGA</sequence>
<dbReference type="InterPro" id="IPR051553">
    <property type="entry name" value="Ran_GTPase-activating"/>
</dbReference>
<feature type="signal peptide" evidence="1">
    <location>
        <begin position="1"/>
        <end position="27"/>
    </location>
</feature>
<feature type="domain" description="Copper amine oxidase-like N-terminal" evidence="2">
    <location>
        <begin position="395"/>
        <end position="496"/>
    </location>
</feature>
<proteinExistence type="predicted"/>
<dbReference type="PANTHER" id="PTHR45982:SF1">
    <property type="entry name" value="REGULATOR OF CHROMOSOME CONDENSATION"/>
    <property type="match status" value="1"/>
</dbReference>
<dbReference type="SUPFAM" id="SSF50985">
    <property type="entry name" value="RCC1/BLIP-II"/>
    <property type="match status" value="2"/>
</dbReference>
<dbReference type="Gene3D" id="2.130.10.30">
    <property type="entry name" value="Regulator of chromosome condensation 1/beta-lactamase-inhibitor protein II"/>
    <property type="match status" value="2"/>
</dbReference>
<dbReference type="InterPro" id="IPR000408">
    <property type="entry name" value="Reg_chr_condens"/>
</dbReference>
<evidence type="ECO:0000259" key="2">
    <source>
        <dbReference type="Pfam" id="PF07833"/>
    </source>
</evidence>
<organism evidence="3 4">
    <name type="scientific">Paenibacillus lycopersici</name>
    <dbReference type="NCBI Taxonomy" id="2704462"/>
    <lineage>
        <taxon>Bacteria</taxon>
        <taxon>Bacillati</taxon>
        <taxon>Bacillota</taxon>
        <taxon>Bacilli</taxon>
        <taxon>Bacillales</taxon>
        <taxon>Paenibacillaceae</taxon>
        <taxon>Paenibacillus</taxon>
    </lineage>
</organism>
<dbReference type="InterPro" id="IPR036582">
    <property type="entry name" value="Mao_N_sf"/>
</dbReference>
<keyword evidence="1" id="KW-0732">Signal</keyword>